<dbReference type="PROSITE" id="PS00061">
    <property type="entry name" value="ADH_SHORT"/>
    <property type="match status" value="1"/>
</dbReference>
<dbReference type="PRINTS" id="PR00081">
    <property type="entry name" value="GDHRDH"/>
</dbReference>
<feature type="non-terminal residue" evidence="2">
    <location>
        <position position="1"/>
    </location>
</feature>
<dbReference type="InterPro" id="IPR020904">
    <property type="entry name" value="Sc_DH/Rdtase_CS"/>
</dbReference>
<evidence type="ECO:0008006" key="4">
    <source>
        <dbReference type="Google" id="ProtNLM"/>
    </source>
</evidence>
<dbReference type="InterPro" id="IPR036291">
    <property type="entry name" value="NAD(P)-bd_dom_sf"/>
</dbReference>
<dbReference type="EMBL" id="BTRK01000003">
    <property type="protein sequence ID" value="GMR41455.1"/>
    <property type="molecule type" value="Genomic_DNA"/>
</dbReference>
<gene>
    <name evidence="2" type="ORF">PMAYCL1PPCAC_11650</name>
</gene>
<dbReference type="SUPFAM" id="SSF51735">
    <property type="entry name" value="NAD(P)-binding Rossmann-fold domains"/>
    <property type="match status" value="1"/>
</dbReference>
<reference evidence="3" key="1">
    <citation type="submission" date="2022-10" db="EMBL/GenBank/DDBJ databases">
        <title>Genome assembly of Pristionchus species.</title>
        <authorList>
            <person name="Yoshida K."/>
            <person name="Sommer R.J."/>
        </authorList>
    </citation>
    <scope>NUCLEOTIDE SEQUENCE [LARGE SCALE GENOMIC DNA]</scope>
    <source>
        <strain evidence="3">RS5460</strain>
    </source>
</reference>
<dbReference type="FunFam" id="3.40.50.720:FF:000084">
    <property type="entry name" value="Short-chain dehydrogenase reductase"/>
    <property type="match status" value="1"/>
</dbReference>
<keyword evidence="3" id="KW-1185">Reference proteome</keyword>
<dbReference type="Pfam" id="PF13561">
    <property type="entry name" value="adh_short_C2"/>
    <property type="match status" value="1"/>
</dbReference>
<evidence type="ECO:0000256" key="1">
    <source>
        <dbReference type="ARBA" id="ARBA00023002"/>
    </source>
</evidence>
<protein>
    <recommendedName>
        <fullName evidence="4">Dehydrogenase</fullName>
    </recommendedName>
</protein>
<proteinExistence type="predicted"/>
<dbReference type="InterPro" id="IPR002347">
    <property type="entry name" value="SDR_fam"/>
</dbReference>
<dbReference type="PANTHER" id="PTHR44115:SF4">
    <property type="entry name" value="OXIDOREDUCTASE"/>
    <property type="match status" value="1"/>
</dbReference>
<sequence>SLFRMGFFAGKVVVVTGSSNGIGRGTAVLFAREGAKVTITGRNAASLEETKRQCMEAGTKEGDILEVLGDITNESFADRLISATVDKFGQIDVLVNNAGGGAQSSYANYGKTLLDTPSSEFDDMIELNVKQVVRLSKLAVPHLEKTNGAIVNVSSIVAFHHLSAMPCYAAAKAALDQITIQMAGSLIKKGIRVNSVNPGPVKTNAIVSSGASQEEQDKLFEGMKPLIPLGRVGIPEDIGKVILFLADRTQSEILIGLIVRADGGLTLKSTMFPDS</sequence>
<dbReference type="Proteomes" id="UP001328107">
    <property type="component" value="Unassembled WGS sequence"/>
</dbReference>
<evidence type="ECO:0000313" key="2">
    <source>
        <dbReference type="EMBL" id="GMR41455.1"/>
    </source>
</evidence>
<accession>A0AAN4ZPL5</accession>
<dbReference type="GO" id="GO:0016491">
    <property type="term" value="F:oxidoreductase activity"/>
    <property type="evidence" value="ECO:0007669"/>
    <property type="project" value="UniProtKB-KW"/>
</dbReference>
<dbReference type="AlphaFoldDB" id="A0AAN4ZPL5"/>
<keyword evidence="1" id="KW-0560">Oxidoreductase</keyword>
<dbReference type="PRINTS" id="PR00080">
    <property type="entry name" value="SDRFAMILY"/>
</dbReference>
<organism evidence="2 3">
    <name type="scientific">Pristionchus mayeri</name>
    <dbReference type="NCBI Taxonomy" id="1317129"/>
    <lineage>
        <taxon>Eukaryota</taxon>
        <taxon>Metazoa</taxon>
        <taxon>Ecdysozoa</taxon>
        <taxon>Nematoda</taxon>
        <taxon>Chromadorea</taxon>
        <taxon>Rhabditida</taxon>
        <taxon>Rhabditina</taxon>
        <taxon>Diplogasteromorpha</taxon>
        <taxon>Diplogasteroidea</taxon>
        <taxon>Neodiplogasteridae</taxon>
        <taxon>Pristionchus</taxon>
    </lineage>
</organism>
<comment type="caution">
    <text evidence="2">The sequence shown here is derived from an EMBL/GenBank/DDBJ whole genome shotgun (WGS) entry which is preliminary data.</text>
</comment>
<dbReference type="PANTHER" id="PTHR44115">
    <property type="entry name" value="PROTEIN CBG09704"/>
    <property type="match status" value="1"/>
</dbReference>
<name>A0AAN4ZPL5_9BILA</name>
<evidence type="ECO:0000313" key="3">
    <source>
        <dbReference type="Proteomes" id="UP001328107"/>
    </source>
</evidence>
<dbReference type="Gene3D" id="3.40.50.720">
    <property type="entry name" value="NAD(P)-binding Rossmann-like Domain"/>
    <property type="match status" value="1"/>
</dbReference>